<keyword evidence="3" id="KW-1185">Reference proteome</keyword>
<dbReference type="RefSeq" id="WP_186841326.1">
    <property type="nucleotide sequence ID" value="NZ_WJBC01000003.1"/>
</dbReference>
<dbReference type="PANTHER" id="PTHR33744:SF1">
    <property type="entry name" value="DNA-BINDING TRANSCRIPTIONAL ACTIVATOR ADER"/>
    <property type="match status" value="1"/>
</dbReference>
<feature type="domain" description="PucR C-terminal helix-turn-helix" evidence="1">
    <location>
        <begin position="422"/>
        <end position="477"/>
    </location>
</feature>
<accession>A0ABR6WSP1</accession>
<dbReference type="Pfam" id="PF13556">
    <property type="entry name" value="HTH_30"/>
    <property type="match status" value="1"/>
</dbReference>
<dbReference type="InterPro" id="IPR051448">
    <property type="entry name" value="CdaR-like_regulators"/>
</dbReference>
<proteinExistence type="predicted"/>
<evidence type="ECO:0000313" key="2">
    <source>
        <dbReference type="EMBL" id="MBC3803398.1"/>
    </source>
</evidence>
<reference evidence="2 3" key="1">
    <citation type="journal article" date="2020" name="mSystems">
        <title>Defining Genomic and Predicted Metabolic Features of the Acetobacterium Genus.</title>
        <authorList>
            <person name="Ross D.E."/>
            <person name="Marshall C.W."/>
            <person name="Gulliver D."/>
            <person name="May H.D."/>
            <person name="Norman R.S."/>
        </authorList>
    </citation>
    <scope>NUCLEOTIDE SEQUENCE [LARGE SCALE GENOMIC DNA]</scope>
    <source>
        <strain evidence="2 3">DSM 8238</strain>
    </source>
</reference>
<evidence type="ECO:0000313" key="3">
    <source>
        <dbReference type="Proteomes" id="UP000603234"/>
    </source>
</evidence>
<dbReference type="Gene3D" id="1.10.10.2840">
    <property type="entry name" value="PucR C-terminal helix-turn-helix domain"/>
    <property type="match status" value="1"/>
</dbReference>
<name>A0ABR6WSP1_9FIRM</name>
<dbReference type="PANTHER" id="PTHR33744">
    <property type="entry name" value="CARBOHYDRATE DIACID REGULATOR"/>
    <property type="match status" value="1"/>
</dbReference>
<dbReference type="EMBL" id="WJBC01000003">
    <property type="protein sequence ID" value="MBC3803398.1"/>
    <property type="molecule type" value="Genomic_DNA"/>
</dbReference>
<dbReference type="Proteomes" id="UP000603234">
    <property type="component" value="Unassembled WGS sequence"/>
</dbReference>
<dbReference type="InterPro" id="IPR025736">
    <property type="entry name" value="PucR_C-HTH_dom"/>
</dbReference>
<evidence type="ECO:0000259" key="1">
    <source>
        <dbReference type="Pfam" id="PF13556"/>
    </source>
</evidence>
<dbReference type="InterPro" id="IPR042070">
    <property type="entry name" value="PucR_C-HTH_sf"/>
</dbReference>
<protein>
    <recommendedName>
        <fullName evidence="1">PucR C-terminal helix-turn-helix domain-containing protein</fullName>
    </recommendedName>
</protein>
<gene>
    <name evidence="2" type="ORF">GH808_02960</name>
</gene>
<organism evidence="2 3">
    <name type="scientific">Acetobacterium fimetarium</name>
    <dbReference type="NCBI Taxonomy" id="52691"/>
    <lineage>
        <taxon>Bacteria</taxon>
        <taxon>Bacillati</taxon>
        <taxon>Bacillota</taxon>
        <taxon>Clostridia</taxon>
        <taxon>Eubacteriales</taxon>
        <taxon>Eubacteriaceae</taxon>
        <taxon>Acetobacterium</taxon>
    </lineage>
</organism>
<comment type="caution">
    <text evidence="2">The sequence shown here is derived from an EMBL/GenBank/DDBJ whole genome shotgun (WGS) entry which is preliminary data.</text>
</comment>
<sequence length="483" mass="55808">MKLSMWILADWLTKYNPEIHIKEGACVLERVRFLTDEQHRYESCVFVGHSKNMAAASSSQVSCFSGDDLILLETSDVEAIFNEISDAFEFYWNWHDHIRRAIHDGCTVQVLLDQSSHILDDFTFVTDSGYLLKGHCCETPQNREIELVEKILAENMIPMDRILVLNNDDRIKNAASRAYVVDYPTLPKRTISRNLFLDHEHIGWLILVEIKHLITPGRIQFLDILGDIIEGDYARYDQEVNEIFSYQKMFVDILFDDTEMPDSINHKMMAINWQPDDDKLISKIIDCNQNRDLSLALLRKLEAALTGCILLHHDESIILISNLTLINHDVLIRQLQFLLKQAASRCGSSFVFQDINQLKDAYSQAEIAITYGTNIPGDIQSCNDCAVEYSINLLRSTSHADLRHPGIRKLNNYDTLHNSNLSKTLWLFLFNERNYTETAKQLFIHKNTLAYRISRIEEITGISLDDAETRFHLLISCYLDYYS</sequence>